<keyword evidence="2" id="KW-1185">Reference proteome</keyword>
<dbReference type="EMBL" id="PVLV01000224">
    <property type="protein sequence ID" value="PRH78240.1"/>
    <property type="molecule type" value="Genomic_DNA"/>
</dbReference>
<proteinExistence type="predicted"/>
<sequence>MVGDLRRPGALDGHPDRAAALAAVDEHWNPAWPPGWRRHYAAVREPLREEEGQAVVLPGVTMQGRGRGVHVRWRPVLITGPASGPCWK</sequence>
<dbReference type="AlphaFoldDB" id="A0A2S9PUY6"/>
<gene>
    <name evidence="1" type="ORF">C6N75_15925</name>
</gene>
<organism evidence="1 2">
    <name type="scientific">Streptomyces solincola</name>
    <dbReference type="NCBI Taxonomy" id="2100817"/>
    <lineage>
        <taxon>Bacteria</taxon>
        <taxon>Bacillati</taxon>
        <taxon>Actinomycetota</taxon>
        <taxon>Actinomycetes</taxon>
        <taxon>Kitasatosporales</taxon>
        <taxon>Streptomycetaceae</taxon>
        <taxon>Streptomyces</taxon>
    </lineage>
</organism>
<comment type="caution">
    <text evidence="1">The sequence shown here is derived from an EMBL/GenBank/DDBJ whole genome shotgun (WGS) entry which is preliminary data.</text>
</comment>
<protein>
    <submittedName>
        <fullName evidence="1">Uncharacterized protein</fullName>
    </submittedName>
</protein>
<dbReference type="RefSeq" id="WP_105869570.1">
    <property type="nucleotide sequence ID" value="NZ_PVLV01000224.1"/>
</dbReference>
<dbReference type="Proteomes" id="UP000239322">
    <property type="component" value="Unassembled WGS sequence"/>
</dbReference>
<dbReference type="OrthoDB" id="9776021at2"/>
<evidence type="ECO:0000313" key="2">
    <source>
        <dbReference type="Proteomes" id="UP000239322"/>
    </source>
</evidence>
<reference evidence="1 2" key="1">
    <citation type="submission" date="2018-03" db="EMBL/GenBank/DDBJ databases">
        <title>Novel Streptomyces sp. from soil.</title>
        <authorList>
            <person name="Tan G.Y.A."/>
            <person name="Lee Z.Y."/>
        </authorList>
    </citation>
    <scope>NUCLEOTIDE SEQUENCE [LARGE SCALE GENOMIC DNA]</scope>
    <source>
        <strain evidence="1 2">ST5x</strain>
    </source>
</reference>
<evidence type="ECO:0000313" key="1">
    <source>
        <dbReference type="EMBL" id="PRH78240.1"/>
    </source>
</evidence>
<name>A0A2S9PUY6_9ACTN</name>
<accession>A0A2S9PUY6</accession>